<dbReference type="RefSeq" id="XP_038987656.1">
    <property type="nucleotide sequence ID" value="XM_039131728.1"/>
</dbReference>
<evidence type="ECO:0000313" key="13">
    <source>
        <dbReference type="RefSeq" id="XP_038987661.1"/>
    </source>
</evidence>
<dbReference type="NCBIfam" id="TIGR00756">
    <property type="entry name" value="PPR"/>
    <property type="match status" value="8"/>
</dbReference>
<keyword evidence="4" id="KW-1185">Reference proteome</keyword>
<dbReference type="InterPro" id="IPR011990">
    <property type="entry name" value="TPR-like_helical_dom_sf"/>
</dbReference>
<feature type="compositionally biased region" description="Low complexity" evidence="3">
    <location>
        <begin position="36"/>
        <end position="46"/>
    </location>
</feature>
<feature type="repeat" description="PPR" evidence="2">
    <location>
        <begin position="440"/>
        <end position="474"/>
    </location>
</feature>
<evidence type="ECO:0000313" key="5">
    <source>
        <dbReference type="RefSeq" id="XP_038987653.1"/>
    </source>
</evidence>
<feature type="repeat" description="PPR" evidence="2">
    <location>
        <begin position="277"/>
        <end position="311"/>
    </location>
</feature>
<dbReference type="InterPro" id="IPR002885">
    <property type="entry name" value="PPR_rpt"/>
</dbReference>
<dbReference type="PROSITE" id="PS51375">
    <property type="entry name" value="PPR"/>
    <property type="match status" value="6"/>
</dbReference>
<dbReference type="Pfam" id="PF20431">
    <property type="entry name" value="E_motif"/>
    <property type="match status" value="1"/>
</dbReference>
<dbReference type="InterPro" id="IPR046960">
    <property type="entry name" value="PPR_At4g14850-like_plant"/>
</dbReference>
<dbReference type="RefSeq" id="XP_038987662.1">
    <property type="nucleotide sequence ID" value="XM_039131734.1"/>
</dbReference>
<feature type="region of interest" description="Disordered" evidence="3">
    <location>
        <begin position="26"/>
        <end position="46"/>
    </location>
</feature>
<evidence type="ECO:0000313" key="11">
    <source>
        <dbReference type="RefSeq" id="XP_038987659.1"/>
    </source>
</evidence>
<feature type="repeat" description="PPR" evidence="2">
    <location>
        <begin position="207"/>
        <end position="241"/>
    </location>
</feature>
<dbReference type="PANTHER" id="PTHR47926:SF419">
    <property type="entry name" value="(WILD MALAYSIAN BANANA) HYPOTHETICAL PROTEIN"/>
    <property type="match status" value="1"/>
</dbReference>
<evidence type="ECO:0000313" key="4">
    <source>
        <dbReference type="Proteomes" id="UP000228380"/>
    </source>
</evidence>
<dbReference type="OrthoDB" id="185373at2759"/>
<reference evidence="5 6" key="2">
    <citation type="submission" date="2025-04" db="UniProtKB">
        <authorList>
            <consortium name="RefSeq"/>
        </authorList>
    </citation>
    <scope>IDENTIFICATION</scope>
    <source>
        <tissue evidence="5 6">Young leaves</tissue>
    </source>
</reference>
<accession>A0A8B9AQ20</accession>
<feature type="repeat" description="PPR" evidence="2">
    <location>
        <begin position="572"/>
        <end position="606"/>
    </location>
</feature>
<dbReference type="RefSeq" id="XP_038987654.1">
    <property type="nucleotide sequence ID" value="XM_039131726.1"/>
</dbReference>
<evidence type="ECO:0000256" key="3">
    <source>
        <dbReference type="SAM" id="MobiDB-lite"/>
    </source>
</evidence>
<dbReference type="Pfam" id="PF01535">
    <property type="entry name" value="PPR"/>
    <property type="match status" value="10"/>
</dbReference>
<dbReference type="FunFam" id="1.25.40.10:FF:000442">
    <property type="entry name" value="Pentatricopeptide repeat-containing protein At3g49710"/>
    <property type="match status" value="1"/>
</dbReference>
<evidence type="ECO:0000313" key="9">
    <source>
        <dbReference type="RefSeq" id="XP_038987657.1"/>
    </source>
</evidence>
<dbReference type="Pfam" id="PF13041">
    <property type="entry name" value="PPR_2"/>
    <property type="match status" value="2"/>
</dbReference>
<evidence type="ECO:0000313" key="14">
    <source>
        <dbReference type="RefSeq" id="XP_038987662.1"/>
    </source>
</evidence>
<gene>
    <name evidence="5 6 7 8 9 10 11 12 13 14" type="primary">LOC103709293</name>
</gene>
<dbReference type="SUPFAM" id="SSF48452">
    <property type="entry name" value="TPR-like"/>
    <property type="match status" value="1"/>
</dbReference>
<dbReference type="KEGG" id="pda:103709293"/>
<dbReference type="Gene3D" id="1.25.40.10">
    <property type="entry name" value="Tetratricopeptide repeat domain"/>
    <property type="match status" value="6"/>
</dbReference>
<dbReference type="AlphaFoldDB" id="A0A8B9AQ20"/>
<organism evidence="4 9">
    <name type="scientific">Phoenix dactylifera</name>
    <name type="common">Date palm</name>
    <dbReference type="NCBI Taxonomy" id="42345"/>
    <lineage>
        <taxon>Eukaryota</taxon>
        <taxon>Viridiplantae</taxon>
        <taxon>Streptophyta</taxon>
        <taxon>Embryophyta</taxon>
        <taxon>Tracheophyta</taxon>
        <taxon>Spermatophyta</taxon>
        <taxon>Magnoliopsida</taxon>
        <taxon>Liliopsida</taxon>
        <taxon>Arecaceae</taxon>
        <taxon>Coryphoideae</taxon>
        <taxon>Phoeniceae</taxon>
        <taxon>Phoenix</taxon>
    </lineage>
</organism>
<evidence type="ECO:0000313" key="10">
    <source>
        <dbReference type="RefSeq" id="XP_038987658.1"/>
    </source>
</evidence>
<dbReference type="RefSeq" id="XP_038987661.1">
    <property type="nucleotide sequence ID" value="XM_039131733.1"/>
</dbReference>
<feature type="repeat" description="PPR" evidence="2">
    <location>
        <begin position="339"/>
        <end position="373"/>
    </location>
</feature>
<dbReference type="Proteomes" id="UP000228380">
    <property type="component" value="Chromosome 11"/>
</dbReference>
<protein>
    <submittedName>
        <fullName evidence="5 6">Pentatricopeptide repeat-containing protein At2g13600-like</fullName>
    </submittedName>
</protein>
<dbReference type="RefSeq" id="XP_038987653.1">
    <property type="nucleotide sequence ID" value="XM_039131725.1"/>
</dbReference>
<dbReference type="RefSeq" id="XP_038987659.1">
    <property type="nucleotide sequence ID" value="XM_039131731.1"/>
</dbReference>
<dbReference type="GO" id="GO:0003723">
    <property type="term" value="F:RNA binding"/>
    <property type="evidence" value="ECO:0007669"/>
    <property type="project" value="InterPro"/>
</dbReference>
<evidence type="ECO:0000313" key="12">
    <source>
        <dbReference type="RefSeq" id="XP_038987660.1"/>
    </source>
</evidence>
<name>A0A8B9AQ20_PHODC</name>
<dbReference type="PANTHER" id="PTHR47926">
    <property type="entry name" value="PENTATRICOPEPTIDE REPEAT-CONTAINING PROTEIN"/>
    <property type="match status" value="1"/>
</dbReference>
<evidence type="ECO:0000256" key="1">
    <source>
        <dbReference type="ARBA" id="ARBA00022737"/>
    </source>
</evidence>
<dbReference type="GeneID" id="103709293"/>
<feature type="repeat" description="PPR" evidence="2">
    <location>
        <begin position="145"/>
        <end position="179"/>
    </location>
</feature>
<evidence type="ECO:0000256" key="2">
    <source>
        <dbReference type="PROSITE-ProRule" id="PRU00708"/>
    </source>
</evidence>
<dbReference type="InterPro" id="IPR046848">
    <property type="entry name" value="E_motif"/>
</dbReference>
<reference evidence="4" key="1">
    <citation type="journal article" date="2019" name="Nat. Commun.">
        <title>Genome-wide association mapping of date palm fruit traits.</title>
        <authorList>
            <person name="Hazzouri K.M."/>
            <person name="Gros-Balthazard M."/>
            <person name="Flowers J.M."/>
            <person name="Copetti D."/>
            <person name="Lemansour A."/>
            <person name="Lebrun M."/>
            <person name="Masmoudi K."/>
            <person name="Ferrand S."/>
            <person name="Dhar M.I."/>
            <person name="Fresquez Z.A."/>
            <person name="Rosas U."/>
            <person name="Zhang J."/>
            <person name="Talag J."/>
            <person name="Lee S."/>
            <person name="Kudrna D."/>
            <person name="Powell R.F."/>
            <person name="Leitch I.J."/>
            <person name="Krueger R.R."/>
            <person name="Wing R.A."/>
            <person name="Amiri K.M.A."/>
            <person name="Purugganan M.D."/>
        </authorList>
    </citation>
    <scope>NUCLEOTIDE SEQUENCE [LARGE SCALE GENOMIC DNA]</scope>
    <source>
        <strain evidence="4">cv. Khalas</strain>
    </source>
</reference>
<dbReference type="RefSeq" id="XP_038987660.1">
    <property type="nucleotide sequence ID" value="XM_039131732.1"/>
</dbReference>
<dbReference type="FunFam" id="1.25.40.10:FF:000090">
    <property type="entry name" value="Pentatricopeptide repeat-containing protein, chloroplastic"/>
    <property type="match status" value="1"/>
</dbReference>
<dbReference type="RefSeq" id="XP_038987655.1">
    <property type="nucleotide sequence ID" value="XM_039131727.1"/>
</dbReference>
<dbReference type="RefSeq" id="XP_038987658.1">
    <property type="nucleotide sequence ID" value="XM_039131730.1"/>
</dbReference>
<dbReference type="GO" id="GO:0009451">
    <property type="term" value="P:RNA modification"/>
    <property type="evidence" value="ECO:0007669"/>
    <property type="project" value="InterPro"/>
</dbReference>
<dbReference type="RefSeq" id="XP_038987657.1">
    <property type="nucleotide sequence ID" value="XM_039131729.1"/>
</dbReference>
<evidence type="ECO:0000313" key="8">
    <source>
        <dbReference type="RefSeq" id="XP_038987656.1"/>
    </source>
</evidence>
<sequence>MHEELRATGTKRVLRSFCRDSLKRWREDRSSPPNPFRSLHFSSSTSTTKFSPVLKSLKKKLAVGALPAIHRTAKAFKSYAETCASLLRQCADHHPLALGPALHAHTIKSGMSADRSISTKLLTMYSNWGWLDDRDRVFGEADGFDLFSWNYMIAAYARRGDLDAARHLFDRMPERNVVTWTVMVDGHMKCGKVRESIEYFERNPFRTVISWTAMMSGFVQNGLYFEALVIFHRMLESGLMPNEVTFTSVVRSCIGAGEFDLGRSIVGLIIKTNFERNLSVCNSLITLYLRMGDVDLARRVFDEMEERDVVSWTVLLDVYAEIGDLVEAHRIFDEMPERNEVSWSTMIARYSQNGEALEALRMFYHMLRDGYRPNVSCFSSALSASANLENLLFGSNVHCHAIKIGFDSDVYVASSLIDMYFKCGKLIDGRQLFGLLPEKNTACWNSMIAGFCYNGKVEEAEELFKNMPAKNVVSWNAIISGYAQNEHYNKVLQTFDDMLMSGQMPSQMTFSSVLHACANLPSLEKGKNLHSKIAKLGIQDEVFMGTALTDMYAKSGDIESSKKVFCRMPEKNEISWTAMIQGLADNGFAEESISLFEEMKETAIVPTEAIILSILCACSHCGLVDKGFHYFESMKKVYGIMPKEKHYTCMVDLLARAGHLREAEELISKMPVQPEANSWAALLSACSTYGDEEIGERAAKKLCELEKSNSAGYVLLANLYASCRRWKDVAKVRTLMKRTGLKKGGGCSWIQIRDQFHTFFSWDVKHQKSSEIYGVLQLLTSEMMA</sequence>
<proteinExistence type="predicted"/>
<evidence type="ECO:0000313" key="6">
    <source>
        <dbReference type="RefSeq" id="XP_038987654.1"/>
    </source>
</evidence>
<keyword evidence="1" id="KW-0677">Repeat</keyword>
<dbReference type="Pfam" id="PF12854">
    <property type="entry name" value="PPR_1"/>
    <property type="match status" value="1"/>
</dbReference>
<evidence type="ECO:0000313" key="7">
    <source>
        <dbReference type="RefSeq" id="XP_038987655.1"/>
    </source>
</evidence>